<dbReference type="eggNOG" id="COG2755">
    <property type="taxonomic scope" value="Bacteria"/>
</dbReference>
<dbReference type="CDD" id="cd00229">
    <property type="entry name" value="SGNH_hydrolase"/>
    <property type="match status" value="1"/>
</dbReference>
<dbReference type="EMBL" id="CP002353">
    <property type="protein sequence ID" value="ADV60776.1"/>
    <property type="molecule type" value="Genomic_DNA"/>
</dbReference>
<evidence type="ECO:0000313" key="3">
    <source>
        <dbReference type="EMBL" id="ADV60776.1"/>
    </source>
</evidence>
<sequence>MSRPKSPPWRMVDEAEEVGYALRVAAVALLLGVVGLSVALGEEVRWLRAARNPDPNRADLESAAGGYYVALIDGGGDHDGDSRPGPGGGLNDALVGRPAGWLRFPEAGVSRHMPQDFRQHVLIPNLKRELYSASFSTNSRGLRDREYALEKPPGVFRIVLMGASIDMGWGVPDALTYENRLEDWLNHVARRERLGRRFEVINFSVAAYSPAQRVDTLGDDALRYDPDLVLLVGTTLDPRLTEIHLRSLVRHGADLRSAAIREAITRLGISSDEEKGGPAARRDLERRSIKSEFKRQAALVIWEIIEGSLAEARTLCDKHGVPLVLVLIPRVGAADAPRTRRQTEAAYLERAAKLGLTVINLLDTFDGRGRSSLEIAPWDDHPNALGHELLFIALAQTIERDPRLCSLVLGPAYRPRPPR</sequence>
<dbReference type="Proteomes" id="UP000008631">
    <property type="component" value="Chromosome"/>
</dbReference>
<dbReference type="OrthoDB" id="246757at2"/>
<organism evidence="3 4">
    <name type="scientific">Isosphaera pallida (strain ATCC 43644 / DSM 9630 / IS1B)</name>
    <dbReference type="NCBI Taxonomy" id="575540"/>
    <lineage>
        <taxon>Bacteria</taxon>
        <taxon>Pseudomonadati</taxon>
        <taxon>Planctomycetota</taxon>
        <taxon>Planctomycetia</taxon>
        <taxon>Isosphaerales</taxon>
        <taxon>Isosphaeraceae</taxon>
        <taxon>Isosphaera</taxon>
    </lineage>
</organism>
<feature type="transmembrane region" description="Helical" evidence="1">
    <location>
        <begin position="20"/>
        <end position="41"/>
    </location>
</feature>
<gene>
    <name evidence="3" type="ordered locus">Isop_0179</name>
</gene>
<dbReference type="InParanoid" id="E8R681"/>
<keyword evidence="4" id="KW-1185">Reference proteome</keyword>
<accession>E8R681</accession>
<dbReference type="AlphaFoldDB" id="E8R681"/>
<feature type="domain" description="SGNH hydrolase-type esterase" evidence="2">
    <location>
        <begin position="161"/>
        <end position="389"/>
    </location>
</feature>
<dbReference type="SUPFAM" id="SSF52266">
    <property type="entry name" value="SGNH hydrolase"/>
    <property type="match status" value="1"/>
</dbReference>
<reference key="1">
    <citation type="submission" date="2010-11" db="EMBL/GenBank/DDBJ databases">
        <title>The complete sequence of chromosome of Isophaera pallida ATCC 43644.</title>
        <authorList>
            <consortium name="US DOE Joint Genome Institute (JGI-PGF)"/>
            <person name="Lucas S."/>
            <person name="Copeland A."/>
            <person name="Lapidus A."/>
            <person name="Bruce D."/>
            <person name="Goodwin L."/>
            <person name="Pitluck S."/>
            <person name="Kyrpides N."/>
            <person name="Mavromatis K."/>
            <person name="Pagani I."/>
            <person name="Ivanova N."/>
            <person name="Saunders E."/>
            <person name="Brettin T."/>
            <person name="Detter J.C."/>
            <person name="Han C."/>
            <person name="Tapia R."/>
            <person name="Land M."/>
            <person name="Hauser L."/>
            <person name="Markowitz V."/>
            <person name="Cheng J.-F."/>
            <person name="Hugenholtz P."/>
            <person name="Woyke T."/>
            <person name="Wu D."/>
            <person name="Eisen J.A."/>
        </authorList>
    </citation>
    <scope>NUCLEOTIDE SEQUENCE</scope>
    <source>
        <strain>ATCC 43644</strain>
    </source>
</reference>
<proteinExistence type="predicted"/>
<dbReference type="InterPro" id="IPR036514">
    <property type="entry name" value="SGNH_hydro_sf"/>
</dbReference>
<evidence type="ECO:0000313" key="4">
    <source>
        <dbReference type="Proteomes" id="UP000008631"/>
    </source>
</evidence>
<protein>
    <recommendedName>
        <fullName evidence="2">SGNH hydrolase-type esterase domain-containing protein</fullName>
    </recommendedName>
</protein>
<name>E8R681_ISOPI</name>
<evidence type="ECO:0000259" key="2">
    <source>
        <dbReference type="Pfam" id="PF13472"/>
    </source>
</evidence>
<dbReference type="Gene3D" id="3.40.50.1110">
    <property type="entry name" value="SGNH hydrolase"/>
    <property type="match status" value="1"/>
</dbReference>
<dbReference type="Pfam" id="PF13472">
    <property type="entry name" value="Lipase_GDSL_2"/>
    <property type="match status" value="1"/>
</dbReference>
<keyword evidence="1" id="KW-0472">Membrane</keyword>
<keyword evidence="1" id="KW-1133">Transmembrane helix</keyword>
<reference evidence="3 4" key="2">
    <citation type="journal article" date="2011" name="Stand. Genomic Sci.">
        <title>Complete genome sequence of Isosphaera pallida type strain (IS1B).</title>
        <authorList>
            <consortium name="US DOE Joint Genome Institute (JGI-PGF)"/>
            <person name="Goker M."/>
            <person name="Cleland D."/>
            <person name="Saunders E."/>
            <person name="Lapidus A."/>
            <person name="Nolan M."/>
            <person name="Lucas S."/>
            <person name="Hammon N."/>
            <person name="Deshpande S."/>
            <person name="Cheng J.F."/>
            <person name="Tapia R."/>
            <person name="Han C."/>
            <person name="Goodwin L."/>
            <person name="Pitluck S."/>
            <person name="Liolios K."/>
            <person name="Pagani I."/>
            <person name="Ivanova N."/>
            <person name="Mavromatis K."/>
            <person name="Pati A."/>
            <person name="Chen A."/>
            <person name="Palaniappan K."/>
            <person name="Land M."/>
            <person name="Hauser L."/>
            <person name="Chang Y.J."/>
            <person name="Jeffries C.D."/>
            <person name="Detter J.C."/>
            <person name="Beck B."/>
            <person name="Woyke T."/>
            <person name="Bristow J."/>
            <person name="Eisen J.A."/>
            <person name="Markowitz V."/>
            <person name="Hugenholtz P."/>
            <person name="Kyrpides N.C."/>
            <person name="Klenk H.P."/>
        </authorList>
    </citation>
    <scope>NUCLEOTIDE SEQUENCE [LARGE SCALE GENOMIC DNA]</scope>
    <source>
        <strain evidence="4">ATCC 43644 / DSM 9630 / IS1B</strain>
    </source>
</reference>
<keyword evidence="1" id="KW-0812">Transmembrane</keyword>
<evidence type="ECO:0000256" key="1">
    <source>
        <dbReference type="SAM" id="Phobius"/>
    </source>
</evidence>
<dbReference type="KEGG" id="ipa:Isop_0179"/>
<dbReference type="HOGENOM" id="CLU_655185_0_0_0"/>
<dbReference type="RefSeq" id="WP_013563065.1">
    <property type="nucleotide sequence ID" value="NC_014962.1"/>
</dbReference>
<dbReference type="GO" id="GO:0016788">
    <property type="term" value="F:hydrolase activity, acting on ester bonds"/>
    <property type="evidence" value="ECO:0007669"/>
    <property type="project" value="UniProtKB-ARBA"/>
</dbReference>
<dbReference type="STRING" id="575540.Isop_0179"/>
<dbReference type="InterPro" id="IPR013830">
    <property type="entry name" value="SGNH_hydro"/>
</dbReference>